<accession>A0A182M9Q3</accession>
<reference evidence="1" key="2">
    <citation type="submission" date="2020-05" db="UniProtKB">
        <authorList>
            <consortium name="EnsemblMetazoa"/>
        </authorList>
    </citation>
    <scope>IDENTIFICATION</scope>
    <source>
        <strain evidence="1">A-37</strain>
    </source>
</reference>
<protein>
    <submittedName>
        <fullName evidence="1">Uncharacterized protein</fullName>
    </submittedName>
</protein>
<dbReference type="EnsemblMetazoa" id="ACUA012939-RA">
    <property type="protein sequence ID" value="ACUA012939-PA"/>
    <property type="gene ID" value="ACUA012939"/>
</dbReference>
<evidence type="ECO:0000313" key="2">
    <source>
        <dbReference type="Proteomes" id="UP000075883"/>
    </source>
</evidence>
<proteinExistence type="predicted"/>
<name>A0A182M9Q3_9DIPT</name>
<reference evidence="2" key="1">
    <citation type="submission" date="2013-09" db="EMBL/GenBank/DDBJ databases">
        <title>The Genome Sequence of Anopheles culicifacies species A.</title>
        <authorList>
            <consortium name="The Broad Institute Genomics Platform"/>
            <person name="Neafsey D.E."/>
            <person name="Besansky N."/>
            <person name="Howell P."/>
            <person name="Walton C."/>
            <person name="Young S.K."/>
            <person name="Zeng Q."/>
            <person name="Gargeya S."/>
            <person name="Fitzgerald M."/>
            <person name="Haas B."/>
            <person name="Abouelleil A."/>
            <person name="Allen A.W."/>
            <person name="Alvarado L."/>
            <person name="Arachchi H.M."/>
            <person name="Berlin A.M."/>
            <person name="Chapman S.B."/>
            <person name="Gainer-Dewar J."/>
            <person name="Goldberg J."/>
            <person name="Griggs A."/>
            <person name="Gujja S."/>
            <person name="Hansen M."/>
            <person name="Howarth C."/>
            <person name="Imamovic A."/>
            <person name="Ireland A."/>
            <person name="Larimer J."/>
            <person name="McCowan C."/>
            <person name="Murphy C."/>
            <person name="Pearson M."/>
            <person name="Poon T.W."/>
            <person name="Priest M."/>
            <person name="Roberts A."/>
            <person name="Saif S."/>
            <person name="Shea T."/>
            <person name="Sisk P."/>
            <person name="Sykes S."/>
            <person name="Wortman J."/>
            <person name="Nusbaum C."/>
            <person name="Birren B."/>
        </authorList>
    </citation>
    <scope>NUCLEOTIDE SEQUENCE [LARGE SCALE GENOMIC DNA]</scope>
    <source>
        <strain evidence="2">A-37</strain>
    </source>
</reference>
<keyword evidence="2" id="KW-1185">Reference proteome</keyword>
<evidence type="ECO:0000313" key="1">
    <source>
        <dbReference type="EnsemblMetazoa" id="ACUA012939-PA"/>
    </source>
</evidence>
<dbReference type="VEuPathDB" id="VectorBase:ACUA012939"/>
<dbReference type="AlphaFoldDB" id="A0A182M9Q3"/>
<dbReference type="EMBL" id="AXCM01003091">
    <property type="status" value="NOT_ANNOTATED_CDS"/>
    <property type="molecule type" value="Genomic_DNA"/>
</dbReference>
<dbReference type="Proteomes" id="UP000075883">
    <property type="component" value="Unassembled WGS sequence"/>
</dbReference>
<sequence length="222" mass="24215">MEKHLVVVYEIRRYRREISSQIGTGQIELRATGTSTVNLRQAMRQYSRYPMSGLLASWYLENCTPKLTNNAPLILAPSVCKPLPMFDSGLVSFFSCRNALSPPLLGVCRFRLMLRPCRPALDSPSTVPAPSTKISGVGLLTRIGDAHSSIPTGMLMWSVTDDIDIVDRSDDILAMLSFSSSTLLAESTSSVSLLAPPITIPTEGRKTFSLYSGFCSTRSSGS</sequence>
<organism evidence="1 2">
    <name type="scientific">Anopheles culicifacies</name>
    <dbReference type="NCBI Taxonomy" id="139723"/>
    <lineage>
        <taxon>Eukaryota</taxon>
        <taxon>Metazoa</taxon>
        <taxon>Ecdysozoa</taxon>
        <taxon>Arthropoda</taxon>
        <taxon>Hexapoda</taxon>
        <taxon>Insecta</taxon>
        <taxon>Pterygota</taxon>
        <taxon>Neoptera</taxon>
        <taxon>Endopterygota</taxon>
        <taxon>Diptera</taxon>
        <taxon>Nematocera</taxon>
        <taxon>Culicoidea</taxon>
        <taxon>Culicidae</taxon>
        <taxon>Anophelinae</taxon>
        <taxon>Anopheles</taxon>
        <taxon>culicifacies species complex</taxon>
    </lineage>
</organism>